<comment type="subcellular location">
    <subcellularLocation>
        <location evidence="1 8">Membrane</location>
        <topology evidence="1 8">Multi-pass membrane protein</topology>
    </subcellularLocation>
</comment>
<evidence type="ECO:0000256" key="5">
    <source>
        <dbReference type="ARBA" id="ARBA00022989"/>
    </source>
</evidence>
<feature type="region of interest" description="Disordered" evidence="9">
    <location>
        <begin position="91"/>
        <end position="125"/>
    </location>
</feature>
<protein>
    <recommendedName>
        <fullName evidence="8">Vesicle transport protein</fullName>
    </recommendedName>
</protein>
<feature type="transmembrane region" description="Helical" evidence="8">
    <location>
        <begin position="234"/>
        <end position="254"/>
    </location>
</feature>
<feature type="transmembrane region" description="Helical" evidence="8">
    <location>
        <begin position="323"/>
        <end position="346"/>
    </location>
</feature>
<evidence type="ECO:0000256" key="4">
    <source>
        <dbReference type="ARBA" id="ARBA00022927"/>
    </source>
</evidence>
<accession>A0A7S4BD27</accession>
<evidence type="ECO:0000256" key="2">
    <source>
        <dbReference type="ARBA" id="ARBA00022448"/>
    </source>
</evidence>
<dbReference type="GO" id="GO:0016020">
    <property type="term" value="C:membrane"/>
    <property type="evidence" value="ECO:0007669"/>
    <property type="project" value="UniProtKB-SubCell"/>
</dbReference>
<dbReference type="Pfam" id="PF04178">
    <property type="entry name" value="Got1"/>
    <property type="match status" value="1"/>
</dbReference>
<sequence>MESFRFMAGMGVDAAMEHIQKTQSRAKEQMERMSSDMSTGVSRIRASATEIASIDLSKLELAGSIDRLKESACSGISLQSSSLWQSPAGLEAGSTVSANGESSACAAGARTEEDSESGGEDAAKANGNGFGSYLAPSIASRLGYQQQRNVEKEQLVPKKGAATTESPLSLSAISRMSSSFGGSVSRGISSMGSSVRESMSSNVLLGSSTPKEPEGMVGRLCSCCPALTYQQRMLGFVICFILGGILSLSALSSLPGLLIGNPAPFAFKYTAGNLLSIGSSSFLVGPVKQCRDMSAPERSTASLIYIVTLVGTLLSVFVLKVQILTFLLVVLQMCSLTWYMLSYVPYGQQCVRRIIRRFQ</sequence>
<name>A0A7S4BD27_CHRCT</name>
<dbReference type="InterPro" id="IPR007305">
    <property type="entry name" value="Vesicle_transpt_Got1/SFT2"/>
</dbReference>
<dbReference type="GO" id="GO:0016192">
    <property type="term" value="P:vesicle-mediated transport"/>
    <property type="evidence" value="ECO:0007669"/>
    <property type="project" value="InterPro"/>
</dbReference>
<evidence type="ECO:0000256" key="3">
    <source>
        <dbReference type="ARBA" id="ARBA00022692"/>
    </source>
</evidence>
<keyword evidence="6 8" id="KW-0472">Membrane</keyword>
<dbReference type="InterPro" id="IPR011691">
    <property type="entry name" value="Vesicle_transpt_SFT2"/>
</dbReference>
<organism evidence="10">
    <name type="scientific">Chrysotila carterae</name>
    <name type="common">Marine alga</name>
    <name type="synonym">Syracosphaera carterae</name>
    <dbReference type="NCBI Taxonomy" id="13221"/>
    <lineage>
        <taxon>Eukaryota</taxon>
        <taxon>Haptista</taxon>
        <taxon>Haptophyta</taxon>
        <taxon>Prymnesiophyceae</taxon>
        <taxon>Isochrysidales</taxon>
        <taxon>Isochrysidaceae</taxon>
        <taxon>Chrysotila</taxon>
    </lineage>
</organism>
<comment type="similarity">
    <text evidence="7 8">Belongs to the SFT2 family.</text>
</comment>
<proteinExistence type="inferred from homology"/>
<evidence type="ECO:0000256" key="9">
    <source>
        <dbReference type="SAM" id="MobiDB-lite"/>
    </source>
</evidence>
<keyword evidence="4 8" id="KW-0653">Protein transport</keyword>
<dbReference type="GO" id="GO:0012505">
    <property type="term" value="C:endomembrane system"/>
    <property type="evidence" value="ECO:0007669"/>
    <property type="project" value="UniProtKB-ARBA"/>
</dbReference>
<dbReference type="AlphaFoldDB" id="A0A7S4BD27"/>
<keyword evidence="3 8" id="KW-0812">Transmembrane</keyword>
<reference evidence="10" key="1">
    <citation type="submission" date="2021-01" db="EMBL/GenBank/DDBJ databases">
        <authorList>
            <person name="Corre E."/>
            <person name="Pelletier E."/>
            <person name="Niang G."/>
            <person name="Scheremetjew M."/>
            <person name="Finn R."/>
            <person name="Kale V."/>
            <person name="Holt S."/>
            <person name="Cochrane G."/>
            <person name="Meng A."/>
            <person name="Brown T."/>
            <person name="Cohen L."/>
        </authorList>
    </citation>
    <scope>NUCLEOTIDE SEQUENCE</scope>
    <source>
        <strain evidence="10">CCMP645</strain>
    </source>
</reference>
<keyword evidence="2 8" id="KW-0813">Transport</keyword>
<evidence type="ECO:0000256" key="7">
    <source>
        <dbReference type="ARBA" id="ARBA00025800"/>
    </source>
</evidence>
<evidence type="ECO:0000256" key="8">
    <source>
        <dbReference type="RuleBase" id="RU363111"/>
    </source>
</evidence>
<feature type="transmembrane region" description="Helical" evidence="8">
    <location>
        <begin position="266"/>
        <end position="287"/>
    </location>
</feature>
<evidence type="ECO:0000256" key="1">
    <source>
        <dbReference type="ARBA" id="ARBA00004141"/>
    </source>
</evidence>
<evidence type="ECO:0000313" key="10">
    <source>
        <dbReference type="EMBL" id="CAE0762153.1"/>
    </source>
</evidence>
<dbReference type="PANTHER" id="PTHR23137">
    <property type="entry name" value="VESICLE TRANSPORT PROTEIN-RELATED"/>
    <property type="match status" value="1"/>
</dbReference>
<dbReference type="PANTHER" id="PTHR23137:SF6">
    <property type="entry name" value="VESICLE TRANSPORT PROTEIN"/>
    <property type="match status" value="1"/>
</dbReference>
<gene>
    <name evidence="10" type="ORF">PCAR00345_LOCUS14765</name>
</gene>
<dbReference type="GO" id="GO:0005737">
    <property type="term" value="C:cytoplasm"/>
    <property type="evidence" value="ECO:0007669"/>
    <property type="project" value="UniProtKB-ARBA"/>
</dbReference>
<comment type="function">
    <text evidence="8">May be involved in fusion of retrograde transport vesicles derived from an endocytic compartment with the Golgi complex.</text>
</comment>
<evidence type="ECO:0000256" key="6">
    <source>
        <dbReference type="ARBA" id="ARBA00023136"/>
    </source>
</evidence>
<dbReference type="GO" id="GO:0015031">
    <property type="term" value="P:protein transport"/>
    <property type="evidence" value="ECO:0007669"/>
    <property type="project" value="UniProtKB-KW"/>
</dbReference>
<feature type="transmembrane region" description="Helical" evidence="8">
    <location>
        <begin position="299"/>
        <end position="317"/>
    </location>
</feature>
<dbReference type="EMBL" id="HBIZ01023348">
    <property type="protein sequence ID" value="CAE0762153.1"/>
    <property type="molecule type" value="Transcribed_RNA"/>
</dbReference>
<keyword evidence="5 8" id="KW-1133">Transmembrane helix</keyword>